<protein>
    <submittedName>
        <fullName evidence="2">Uncharacterized protein</fullName>
    </submittedName>
</protein>
<evidence type="ECO:0000313" key="2">
    <source>
        <dbReference type="EMBL" id="GBG73220.1"/>
    </source>
</evidence>
<comment type="caution">
    <text evidence="2">The sequence shown here is derived from an EMBL/GenBank/DDBJ whole genome shotgun (WGS) entry which is preliminary data.</text>
</comment>
<dbReference type="Proteomes" id="UP000265515">
    <property type="component" value="Unassembled WGS sequence"/>
</dbReference>
<feature type="compositionally biased region" description="Polar residues" evidence="1">
    <location>
        <begin position="494"/>
        <end position="511"/>
    </location>
</feature>
<dbReference type="OrthoDB" id="10672405at2759"/>
<name>A0A388KT34_CHABU</name>
<evidence type="ECO:0000313" key="3">
    <source>
        <dbReference type="Proteomes" id="UP000265515"/>
    </source>
</evidence>
<reference evidence="2 3" key="1">
    <citation type="journal article" date="2018" name="Cell">
        <title>The Chara Genome: Secondary Complexity and Implications for Plant Terrestrialization.</title>
        <authorList>
            <person name="Nishiyama T."/>
            <person name="Sakayama H."/>
            <person name="Vries J.D."/>
            <person name="Buschmann H."/>
            <person name="Saint-Marcoux D."/>
            <person name="Ullrich K.K."/>
            <person name="Haas F.B."/>
            <person name="Vanderstraeten L."/>
            <person name="Becker D."/>
            <person name="Lang D."/>
            <person name="Vosolsobe S."/>
            <person name="Rombauts S."/>
            <person name="Wilhelmsson P.K.I."/>
            <person name="Janitza P."/>
            <person name="Kern R."/>
            <person name="Heyl A."/>
            <person name="Rumpler F."/>
            <person name="Villalobos L.I.A.C."/>
            <person name="Clay J.M."/>
            <person name="Skokan R."/>
            <person name="Toyoda A."/>
            <person name="Suzuki Y."/>
            <person name="Kagoshima H."/>
            <person name="Schijlen E."/>
            <person name="Tajeshwar N."/>
            <person name="Catarino B."/>
            <person name="Hetherington A.J."/>
            <person name="Saltykova A."/>
            <person name="Bonnot C."/>
            <person name="Breuninger H."/>
            <person name="Symeonidi A."/>
            <person name="Radhakrishnan G.V."/>
            <person name="Van Nieuwerburgh F."/>
            <person name="Deforce D."/>
            <person name="Chang C."/>
            <person name="Karol K.G."/>
            <person name="Hedrich R."/>
            <person name="Ulvskov P."/>
            <person name="Glockner G."/>
            <person name="Delwiche C.F."/>
            <person name="Petrasek J."/>
            <person name="Van de Peer Y."/>
            <person name="Friml J."/>
            <person name="Beilby M."/>
            <person name="Dolan L."/>
            <person name="Kohara Y."/>
            <person name="Sugano S."/>
            <person name="Fujiyama A."/>
            <person name="Delaux P.-M."/>
            <person name="Quint M."/>
            <person name="TheiBen G."/>
            <person name="Hagemann M."/>
            <person name="Harholt J."/>
            <person name="Dunand C."/>
            <person name="Zachgo S."/>
            <person name="Langdale J."/>
            <person name="Maumus F."/>
            <person name="Straeten D.V.D."/>
            <person name="Gould S.B."/>
            <person name="Rensing S.A."/>
        </authorList>
    </citation>
    <scope>NUCLEOTIDE SEQUENCE [LARGE SCALE GENOMIC DNA]</scope>
    <source>
        <strain evidence="2 3">S276</strain>
    </source>
</reference>
<evidence type="ECO:0000256" key="1">
    <source>
        <dbReference type="SAM" id="MobiDB-lite"/>
    </source>
</evidence>
<proteinExistence type="predicted"/>
<keyword evidence="3" id="KW-1185">Reference proteome</keyword>
<sequence length="1222" mass="132751">MAKAIDSLVTPQTHPDPTILCTLDVSEALEDLQGEWSARDPRESWVALSRGPRGEHFVVEVDVGGRKCGAFVDIASTRNFISRDCVDRLCLKDWVQRLSRPVASSLANKERMMVEDYVKDVVCTFSYPGGEINDKISFMGSRAGALALLLLQRPKARSPMYRPCFVWGLPAVAPTKVMKMAATIASDIMDEDILVYTCVGDNLAMKEKVFVDLWGAESHFHAGLIQKDPAVPADLSGSDSEEGDLFLTEEEKLFHAKLLASGKERGRIIAANQKMEVNRFARNAFLPTVPPRWVESQSRGVDDKLWDLLTFNYVAPIHANSYRFLASFFELELQKCNEKALTENTDICRGDYPLTAENMKLPVYLFLEAPSLKARARAFRVMAKTTWRAPILASVVFFHMREIMVRMAHSVALNPSKTPQNILDDPAIMLNKFPRTMAKLILPSMYVRSSEKRRKEASSSKSATKKANKGQQTTLQFYVAPAQEHASVQIISTPPTSTVTGQEDGQASASNRMIRKSPREKTSAKTILFGAGLSFLNAEICVTSDILGTFSTGIRECGETMEEMATDCLGWMTFKAEIWAKYEDLRRDEIEDDIIFDETNLEDFKESIDLYAEKRQWEEEEKLEHMMKKVAPRECKNGARTNVSTSEFPKCVSFGLEVTCVDKNLVANFEGMVDARAVSASGHASLGVSNALASLANERIHLLYPVIEGRAFGVGMDLRWTKKVWAHFTTAFEGRDLQKDSNFMLSFDNSVVPERGSVGIEELFPKLGEKAGVTITDDILGEAVVSGDMVEEENGNVFGVMRGGAWDEVSTFGFDVGKEGRPMEITGDGIKGFLETKVASGLGIVVLGQELGAQATGVRDVESAGAFGFNVEKVVVEDGVEVTEFVVDGGEVGAREVSLGVAMVERWQELDVGHGGVDFLRGLVVGAAGKGVGNTVAFAEGVANGEGKLGKEVEPTGLARGDVFLGKNRGNDSVIGADGEVLPVEVRASDFEGIDHGEELLLVGWVVHFCGKEFLAGECDGVLAGWALGVSGGVLDGGGFRGVGGKADLFGVHADAVGGDNVTKVFYARDSKCAFAELGVEFLVEEDGENLAVMIKVGLEGGAKNKDVVEVDHDTDFEEVAEDVVHGGLECSGGVGETERHYEKLVVPEAGAEGGLVGVLLADADLVEATAEINLGEVFGFTEAIKKFGYPGKRILVLDRDLVQGAVVCAHAEFRGAVLLDE</sequence>
<dbReference type="STRING" id="69332.A0A388KT34"/>
<dbReference type="Gene3D" id="2.40.70.10">
    <property type="entry name" value="Acid Proteases"/>
    <property type="match status" value="1"/>
</dbReference>
<dbReference type="InterPro" id="IPR021109">
    <property type="entry name" value="Peptidase_aspartic_dom_sf"/>
</dbReference>
<feature type="region of interest" description="Disordered" evidence="1">
    <location>
        <begin position="494"/>
        <end position="517"/>
    </location>
</feature>
<gene>
    <name evidence="2" type="ORF">CBR_g12937</name>
</gene>
<dbReference type="Gramene" id="GBG73220">
    <property type="protein sequence ID" value="GBG73220"/>
    <property type="gene ID" value="CBR_g12937"/>
</dbReference>
<dbReference type="AlphaFoldDB" id="A0A388KT34"/>
<accession>A0A388KT34</accession>
<organism evidence="2 3">
    <name type="scientific">Chara braunii</name>
    <name type="common">Braun's stonewort</name>
    <dbReference type="NCBI Taxonomy" id="69332"/>
    <lineage>
        <taxon>Eukaryota</taxon>
        <taxon>Viridiplantae</taxon>
        <taxon>Streptophyta</taxon>
        <taxon>Charophyceae</taxon>
        <taxon>Charales</taxon>
        <taxon>Characeae</taxon>
        <taxon>Chara</taxon>
    </lineage>
</organism>
<dbReference type="EMBL" id="BFEA01000179">
    <property type="protein sequence ID" value="GBG73220.1"/>
    <property type="molecule type" value="Genomic_DNA"/>
</dbReference>